<dbReference type="InterPro" id="IPR001807">
    <property type="entry name" value="ClC"/>
</dbReference>
<evidence type="ECO:0000256" key="5">
    <source>
        <dbReference type="SAM" id="Phobius"/>
    </source>
</evidence>
<feature type="transmembrane region" description="Helical" evidence="5">
    <location>
        <begin position="238"/>
        <end position="262"/>
    </location>
</feature>
<accession>A0ABN8FH95</accession>
<dbReference type="SUPFAM" id="SSF81340">
    <property type="entry name" value="Clc chloride channel"/>
    <property type="match status" value="1"/>
</dbReference>
<dbReference type="Pfam" id="PF00654">
    <property type="entry name" value="Voltage_CLC"/>
    <property type="match status" value="1"/>
</dbReference>
<feature type="transmembrane region" description="Helical" evidence="5">
    <location>
        <begin position="383"/>
        <end position="412"/>
    </location>
</feature>
<dbReference type="PANTHER" id="PTHR43427">
    <property type="entry name" value="CHLORIDE CHANNEL PROTEIN CLC-E"/>
    <property type="match status" value="1"/>
</dbReference>
<feature type="transmembrane region" description="Helical" evidence="5">
    <location>
        <begin position="339"/>
        <end position="359"/>
    </location>
</feature>
<keyword evidence="7" id="KW-1185">Reference proteome</keyword>
<dbReference type="Proteomes" id="UP000838749">
    <property type="component" value="Unassembled WGS sequence"/>
</dbReference>
<comment type="subcellular location">
    <subcellularLocation>
        <location evidence="1">Membrane</location>
        <topology evidence="1">Multi-pass membrane protein</topology>
    </subcellularLocation>
</comment>
<keyword evidence="3 5" id="KW-1133">Transmembrane helix</keyword>
<dbReference type="InterPro" id="IPR050368">
    <property type="entry name" value="ClC-type_chloride_channel"/>
</dbReference>
<evidence type="ECO:0000313" key="7">
    <source>
        <dbReference type="Proteomes" id="UP000838749"/>
    </source>
</evidence>
<organism evidence="6 7">
    <name type="scientific">Paenibacillus pseudetheri</name>
    <dbReference type="NCBI Taxonomy" id="2897682"/>
    <lineage>
        <taxon>Bacteria</taxon>
        <taxon>Bacillati</taxon>
        <taxon>Bacillota</taxon>
        <taxon>Bacilli</taxon>
        <taxon>Bacillales</taxon>
        <taxon>Paenibacillaceae</taxon>
        <taxon>Paenibacillus</taxon>
    </lineage>
</organism>
<evidence type="ECO:0000256" key="3">
    <source>
        <dbReference type="ARBA" id="ARBA00022989"/>
    </source>
</evidence>
<evidence type="ECO:0000256" key="1">
    <source>
        <dbReference type="ARBA" id="ARBA00004141"/>
    </source>
</evidence>
<sequence length="420" mass="46081">MLLGKWGNKRMKFLGAGTFILYSIITGGMVGLFVWSFLAILSVTTRFLWVDLPNVIDIGYWTLIVSVVGGILIGLSQKYLGNYPRLTDEVVAEFKQTKRIDYSSVFKGAIIAICVLSFGASLGPEAALVGIVGGLSTWAGDVLKSFVKKKSVVNEYEDIIIEYSVETTIGMVFRSPLYGVTTFFEDRKDPKFIKLIKTLVYSITTAAAFGVFVFLSKIDNRKFTIADFGPASIGVKEIIAIIPLILIGVLLGKLYEFFGSFFHKVLKPLDNYKIVKAAIGGLVLGLIGTVLPLTLFSGEHELTELAADWTHMSIYLLLLLGIVKLFLTEFCLSTGWRGGHIFPIIFAGVSIGYGVAMLFPIDPVTSISIITTALTSAVLKKPIAVVLILMMIFPVKLIIPMILAAYLPIYIFKLKWLKGA</sequence>
<dbReference type="EMBL" id="CAKMAB010000020">
    <property type="protein sequence ID" value="CAH1057403.1"/>
    <property type="molecule type" value="Genomic_DNA"/>
</dbReference>
<dbReference type="PANTHER" id="PTHR43427:SF12">
    <property type="entry name" value="CHLORIDE TRANSPORTER"/>
    <property type="match status" value="1"/>
</dbReference>
<dbReference type="Gene3D" id="1.10.3080.10">
    <property type="entry name" value="Clc chloride channel"/>
    <property type="match status" value="1"/>
</dbReference>
<keyword evidence="4 5" id="KW-0472">Membrane</keyword>
<dbReference type="CDD" id="cd00400">
    <property type="entry name" value="Voltage_gated_ClC"/>
    <property type="match status" value="1"/>
</dbReference>
<gene>
    <name evidence="6" type="primary">yfeO</name>
    <name evidence="6" type="ORF">PAECIP111894_03561</name>
</gene>
<feature type="transmembrane region" description="Helical" evidence="5">
    <location>
        <begin position="274"/>
        <end position="297"/>
    </location>
</feature>
<comment type="caution">
    <text evidence="6">The sequence shown here is derived from an EMBL/GenBank/DDBJ whole genome shotgun (WGS) entry which is preliminary data.</text>
</comment>
<evidence type="ECO:0000256" key="4">
    <source>
        <dbReference type="ARBA" id="ARBA00023136"/>
    </source>
</evidence>
<reference evidence="6" key="1">
    <citation type="submission" date="2021-12" db="EMBL/GenBank/DDBJ databases">
        <authorList>
            <person name="Criscuolo A."/>
        </authorList>
    </citation>
    <scope>NUCLEOTIDE SEQUENCE</scope>
    <source>
        <strain evidence="6">CIP111894</strain>
    </source>
</reference>
<keyword evidence="2 5" id="KW-0812">Transmembrane</keyword>
<feature type="transmembrane region" description="Helical" evidence="5">
    <location>
        <begin position="198"/>
        <end position="218"/>
    </location>
</feature>
<feature type="transmembrane region" description="Helical" evidence="5">
    <location>
        <begin position="12"/>
        <end position="38"/>
    </location>
</feature>
<proteinExistence type="predicted"/>
<name>A0ABN8FH95_9BACL</name>
<feature type="transmembrane region" description="Helical" evidence="5">
    <location>
        <begin position="58"/>
        <end position="75"/>
    </location>
</feature>
<evidence type="ECO:0000313" key="6">
    <source>
        <dbReference type="EMBL" id="CAH1057403.1"/>
    </source>
</evidence>
<protein>
    <submittedName>
        <fullName evidence="6">Ion-transport protein YfeO</fullName>
    </submittedName>
</protein>
<evidence type="ECO:0000256" key="2">
    <source>
        <dbReference type="ARBA" id="ARBA00022692"/>
    </source>
</evidence>
<feature type="transmembrane region" description="Helical" evidence="5">
    <location>
        <begin position="309"/>
        <end position="327"/>
    </location>
</feature>
<dbReference type="InterPro" id="IPR014743">
    <property type="entry name" value="Cl-channel_core"/>
</dbReference>